<dbReference type="NCBIfam" id="TIGR01181">
    <property type="entry name" value="dTDP_gluc_dehyt"/>
    <property type="match status" value="1"/>
</dbReference>
<comment type="catalytic activity">
    <reaction evidence="1 7">
        <text>dTDP-alpha-D-glucose = dTDP-4-dehydro-6-deoxy-alpha-D-glucose + H2O</text>
        <dbReference type="Rhea" id="RHEA:17221"/>
        <dbReference type="ChEBI" id="CHEBI:15377"/>
        <dbReference type="ChEBI" id="CHEBI:57477"/>
        <dbReference type="ChEBI" id="CHEBI:57649"/>
        <dbReference type="EC" id="4.2.1.46"/>
    </reaction>
</comment>
<keyword evidence="5" id="KW-0520">NAD</keyword>
<evidence type="ECO:0000256" key="5">
    <source>
        <dbReference type="ARBA" id="ARBA00023027"/>
    </source>
</evidence>
<dbReference type="EC" id="4.2.1.46" evidence="4 7"/>
<evidence type="ECO:0000256" key="3">
    <source>
        <dbReference type="ARBA" id="ARBA00008178"/>
    </source>
</evidence>
<dbReference type="GO" id="GO:0008460">
    <property type="term" value="F:dTDP-glucose 4,6-dehydratase activity"/>
    <property type="evidence" value="ECO:0007669"/>
    <property type="project" value="UniProtKB-EC"/>
</dbReference>
<dbReference type="RefSeq" id="WP_011423334.1">
    <property type="nucleotide sequence ID" value="NC_007760.1"/>
</dbReference>
<evidence type="ECO:0000256" key="6">
    <source>
        <dbReference type="ARBA" id="ARBA00023239"/>
    </source>
</evidence>
<reference evidence="9 10" key="1">
    <citation type="submission" date="2006-01" db="EMBL/GenBank/DDBJ databases">
        <title>Complete sequence of Anaeromyxobacter dehalogenans 2CP-C.</title>
        <authorList>
            <consortium name="US DOE Joint Genome Institute"/>
            <person name="Copeland A."/>
            <person name="Lucas S."/>
            <person name="Lapidus A."/>
            <person name="Barry K."/>
            <person name="Detter J.C."/>
            <person name="Glavina T."/>
            <person name="Hammon N."/>
            <person name="Israni S."/>
            <person name="Pitluck S."/>
            <person name="Brettin T."/>
            <person name="Bruce D."/>
            <person name="Han C."/>
            <person name="Tapia R."/>
            <person name="Gilna P."/>
            <person name="Kiss H."/>
            <person name="Schmutz J."/>
            <person name="Larimer F."/>
            <person name="Land M."/>
            <person name="Kyrpides N."/>
            <person name="Anderson I."/>
            <person name="Sanford R.A."/>
            <person name="Ritalahti K.M."/>
            <person name="Thomas H.S."/>
            <person name="Kirby J.R."/>
            <person name="Zhulin I.B."/>
            <person name="Loeffler F.E."/>
            <person name="Richardson P."/>
        </authorList>
    </citation>
    <scope>NUCLEOTIDE SEQUENCE [LARGE SCALE GENOMIC DNA]</scope>
    <source>
        <strain evidence="9 10">2CP-C</strain>
    </source>
</reference>
<dbReference type="HOGENOM" id="CLU_007383_1_14_7"/>
<dbReference type="Gene3D" id="3.40.50.720">
    <property type="entry name" value="NAD(P)-binding Rossmann-like Domain"/>
    <property type="match status" value="1"/>
</dbReference>
<dbReference type="InterPro" id="IPR016040">
    <property type="entry name" value="NAD(P)-bd_dom"/>
</dbReference>
<dbReference type="InterPro" id="IPR005888">
    <property type="entry name" value="dTDP_Gluc_deHydtase"/>
</dbReference>
<dbReference type="KEGG" id="ade:Adeh_4288"/>
<evidence type="ECO:0000313" key="9">
    <source>
        <dbReference type="EMBL" id="ABC84052.1"/>
    </source>
</evidence>
<feature type="domain" description="NAD(P)-binding" evidence="8">
    <location>
        <begin position="4"/>
        <end position="303"/>
    </location>
</feature>
<sequence>MNVLLTGGCGFIGSNLVRLLLAERPGWRVVNLDKLTYAGNAENLADVKGSSQYRFVRGDIGNGELVADVFRTERIDAVMHLAAESHVDRSILAPAVFIDTNVRGTQVLLEAAREHGVKRFLHVSTDEVYGSLGPSGYFTETTPLDPSSPYSASKASSDLLALAYAHTFKLPVVVTRCSNNYGPYQFPEKLIPLMIANALRDLPLPVYGDGMNVRDWIHVEDHCRGLLAALEHGHDGEVYNFGASSERHNIDIVKQVLRHVGKPETLITYVKDRLGHDRRYAIDATKARAKLGWAPRHHFEAALGDTVRWYREHRAWWERIISGEYLTYYETQYGRG</sequence>
<dbReference type="STRING" id="290397.Adeh_4288"/>
<keyword evidence="6 7" id="KW-0456">Lyase</keyword>
<dbReference type="InterPro" id="IPR036291">
    <property type="entry name" value="NAD(P)-bd_dom_sf"/>
</dbReference>
<evidence type="ECO:0000313" key="10">
    <source>
        <dbReference type="Proteomes" id="UP000001935"/>
    </source>
</evidence>
<comment type="cofactor">
    <cofactor evidence="2 7">
        <name>NAD(+)</name>
        <dbReference type="ChEBI" id="CHEBI:57540"/>
    </cofactor>
</comment>
<evidence type="ECO:0000256" key="1">
    <source>
        <dbReference type="ARBA" id="ARBA00001539"/>
    </source>
</evidence>
<evidence type="ECO:0000259" key="8">
    <source>
        <dbReference type="Pfam" id="PF16363"/>
    </source>
</evidence>
<dbReference type="PANTHER" id="PTHR43000">
    <property type="entry name" value="DTDP-D-GLUCOSE 4,6-DEHYDRATASE-RELATED"/>
    <property type="match status" value="1"/>
</dbReference>
<proteinExistence type="inferred from homology"/>
<dbReference type="Pfam" id="PF16363">
    <property type="entry name" value="GDP_Man_Dehyd"/>
    <property type="match status" value="1"/>
</dbReference>
<evidence type="ECO:0000256" key="2">
    <source>
        <dbReference type="ARBA" id="ARBA00001911"/>
    </source>
</evidence>
<protein>
    <recommendedName>
        <fullName evidence="4 7">dTDP-glucose 4,6-dehydratase</fullName>
        <ecNumber evidence="4 7">4.2.1.46</ecNumber>
    </recommendedName>
</protein>
<dbReference type="EMBL" id="CP000251">
    <property type="protein sequence ID" value="ABC84052.1"/>
    <property type="molecule type" value="Genomic_DNA"/>
</dbReference>
<evidence type="ECO:0000256" key="4">
    <source>
        <dbReference type="ARBA" id="ARBA00011990"/>
    </source>
</evidence>
<dbReference type="FunFam" id="3.40.50.720:FF:000304">
    <property type="entry name" value="UDP-glucose 4,6-dehydratase"/>
    <property type="match status" value="1"/>
</dbReference>
<organism evidence="9 10">
    <name type="scientific">Anaeromyxobacter dehalogenans (strain 2CP-C)</name>
    <dbReference type="NCBI Taxonomy" id="290397"/>
    <lineage>
        <taxon>Bacteria</taxon>
        <taxon>Pseudomonadati</taxon>
        <taxon>Myxococcota</taxon>
        <taxon>Myxococcia</taxon>
        <taxon>Myxococcales</taxon>
        <taxon>Cystobacterineae</taxon>
        <taxon>Anaeromyxobacteraceae</taxon>
        <taxon>Anaeromyxobacter</taxon>
    </lineage>
</organism>
<accession>Q2IHJ7</accession>
<dbReference type="CDD" id="cd05246">
    <property type="entry name" value="dTDP_GD_SDR_e"/>
    <property type="match status" value="1"/>
</dbReference>
<dbReference type="OrthoDB" id="9803010at2"/>
<evidence type="ECO:0000256" key="7">
    <source>
        <dbReference type="RuleBase" id="RU004473"/>
    </source>
</evidence>
<name>Q2IHJ7_ANADE</name>
<gene>
    <name evidence="9" type="ordered locus">Adeh_4288</name>
</gene>
<dbReference type="eggNOG" id="COG1088">
    <property type="taxonomic scope" value="Bacteria"/>
</dbReference>
<comment type="similarity">
    <text evidence="3 7">Belongs to the NAD(P)-dependent epimerase/dehydratase family. dTDP-glucose dehydratase subfamily.</text>
</comment>
<dbReference type="Gene3D" id="3.90.25.10">
    <property type="entry name" value="UDP-galactose 4-epimerase, domain 1"/>
    <property type="match status" value="1"/>
</dbReference>
<dbReference type="SUPFAM" id="SSF51735">
    <property type="entry name" value="NAD(P)-binding Rossmann-fold domains"/>
    <property type="match status" value="1"/>
</dbReference>
<dbReference type="AlphaFoldDB" id="Q2IHJ7"/>
<dbReference type="Proteomes" id="UP000001935">
    <property type="component" value="Chromosome"/>
</dbReference>
<dbReference type="GO" id="GO:0009225">
    <property type="term" value="P:nucleotide-sugar metabolic process"/>
    <property type="evidence" value="ECO:0007669"/>
    <property type="project" value="InterPro"/>
</dbReference>